<organism evidence="2 3">
    <name type="scientific">Gordonia phage Morgana</name>
    <dbReference type="NCBI Taxonomy" id="3137292"/>
    <lineage>
        <taxon>Viruses</taxon>
        <taxon>Duplodnaviria</taxon>
        <taxon>Heunggongvirae</taxon>
        <taxon>Uroviricota</taxon>
        <taxon>Caudoviricetes</taxon>
        <taxon>Kruegerviridae</taxon>
        <taxon>Cafassovirus</taxon>
        <taxon>Cafassovirus morgana</taxon>
    </lineage>
</organism>
<feature type="region of interest" description="Disordered" evidence="1">
    <location>
        <begin position="55"/>
        <end position="86"/>
    </location>
</feature>
<reference evidence="2 3" key="1">
    <citation type="submission" date="2024-03" db="EMBL/GenBank/DDBJ databases">
        <authorList>
            <person name="Shriver K.J."/>
            <person name="Jarquin D.M."/>
            <person name="Bolanos-Abarca L."/>
            <person name="Cohen Z.M."/>
            <person name="Hayes E."/>
            <person name="Mustafa Y."/>
            <person name="Pacheco-Mendoza M."/>
            <person name="Broussard A.C."/>
            <person name="Fogarty M.P."/>
            <person name="Ko C."/>
            <person name="Russell D.A."/>
            <person name="Jacobs-Sera D."/>
            <person name="Hatfull G.F."/>
        </authorList>
    </citation>
    <scope>NUCLEOTIDE SEQUENCE [LARGE SCALE GENOMIC DNA]</scope>
</reference>
<dbReference type="Proteomes" id="UP001494874">
    <property type="component" value="Segment"/>
</dbReference>
<accession>A0AAX4RAQ6</accession>
<evidence type="ECO:0000256" key="1">
    <source>
        <dbReference type="SAM" id="MobiDB-lite"/>
    </source>
</evidence>
<evidence type="ECO:0000313" key="3">
    <source>
        <dbReference type="Proteomes" id="UP001494874"/>
    </source>
</evidence>
<proteinExistence type="predicted"/>
<dbReference type="EMBL" id="PP537962">
    <property type="protein sequence ID" value="XAO35504.1"/>
    <property type="molecule type" value="Genomic_DNA"/>
</dbReference>
<protein>
    <recommendedName>
        <fullName evidence="4">HNH endonuclease</fullName>
    </recommendedName>
</protein>
<evidence type="ECO:0008006" key="4">
    <source>
        <dbReference type="Google" id="ProtNLM"/>
    </source>
</evidence>
<sequence>MPRTSPLGPPLCAHCQIVQDDTNSARRPTGISFRSLCRTCESAASLARYRARRDTYNRNKAARRATPEGQAARRAERQRAKTKGIT</sequence>
<evidence type="ECO:0000313" key="2">
    <source>
        <dbReference type="EMBL" id="XAO35504.1"/>
    </source>
</evidence>
<keyword evidence="3" id="KW-1185">Reference proteome</keyword>
<name>A0AAX4RAQ6_9CAUD</name>
<gene>
    <name evidence="2" type="primary">70</name>
    <name evidence="2" type="ORF">SEA_MORGANA_70</name>
</gene>